<dbReference type="PANTHER" id="PTHR40448:SF1">
    <property type="entry name" value="TWO-COMPONENT SENSOR HISTIDINE KINASE"/>
    <property type="match status" value="1"/>
</dbReference>
<reference evidence="3" key="1">
    <citation type="submission" date="2019-02" db="EMBL/GenBank/DDBJ databases">
        <title>Draft genome sequence of Enterococcus sp. Gos25-1.</title>
        <authorList>
            <person name="Tanaka N."/>
            <person name="Shiwa Y."/>
            <person name="Fujita N."/>
        </authorList>
    </citation>
    <scope>NUCLEOTIDE SEQUENCE [LARGE SCALE GENOMIC DNA]</scope>
    <source>
        <strain evidence="3">Gos25-1</strain>
    </source>
</reference>
<protein>
    <recommendedName>
        <fullName evidence="1">Sensor histidine kinase NatK-like C-terminal domain-containing protein</fullName>
    </recommendedName>
</protein>
<keyword evidence="3" id="KW-1185">Reference proteome</keyword>
<dbReference type="Pfam" id="PF14501">
    <property type="entry name" value="HATPase_c_5"/>
    <property type="match status" value="1"/>
</dbReference>
<organism evidence="2 3">
    <name type="scientific">Enterococcus florum</name>
    <dbReference type="NCBI Taxonomy" id="2480627"/>
    <lineage>
        <taxon>Bacteria</taxon>
        <taxon>Bacillati</taxon>
        <taxon>Bacillota</taxon>
        <taxon>Bacilli</taxon>
        <taxon>Lactobacillales</taxon>
        <taxon>Enterococcaceae</taxon>
        <taxon>Enterococcus</taxon>
    </lineage>
</organism>
<name>A0A4P5PA31_9ENTE</name>
<feature type="domain" description="Sensor histidine kinase NatK-like C-terminal" evidence="1">
    <location>
        <begin position="131"/>
        <end position="228"/>
    </location>
</feature>
<dbReference type="InterPro" id="IPR036890">
    <property type="entry name" value="HATPase_C_sf"/>
</dbReference>
<dbReference type="PANTHER" id="PTHR40448">
    <property type="entry name" value="TWO-COMPONENT SENSOR HISTIDINE KINASE"/>
    <property type="match status" value="1"/>
</dbReference>
<gene>
    <name evidence="2" type="ORF">NRIC_11150</name>
</gene>
<evidence type="ECO:0000313" key="3">
    <source>
        <dbReference type="Proteomes" id="UP000290567"/>
    </source>
</evidence>
<dbReference type="EMBL" id="BJCC01000009">
    <property type="protein sequence ID" value="GCF93224.1"/>
    <property type="molecule type" value="Genomic_DNA"/>
</dbReference>
<dbReference type="AlphaFoldDB" id="A0A4P5PA31"/>
<dbReference type="SUPFAM" id="SSF55874">
    <property type="entry name" value="ATPase domain of HSP90 chaperone/DNA topoisomerase II/histidine kinase"/>
    <property type="match status" value="1"/>
</dbReference>
<dbReference type="InterPro" id="IPR032834">
    <property type="entry name" value="NatK-like_C"/>
</dbReference>
<evidence type="ECO:0000259" key="1">
    <source>
        <dbReference type="Pfam" id="PF14501"/>
    </source>
</evidence>
<evidence type="ECO:0000313" key="2">
    <source>
        <dbReference type="EMBL" id="GCF93224.1"/>
    </source>
</evidence>
<dbReference type="Proteomes" id="UP000290567">
    <property type="component" value="Unassembled WGS sequence"/>
</dbReference>
<sequence>MAQRSERMKLEAETKKALYESQLTYLQSIEKNAEDVRKFKHDYQNILLSMETFLQENRYEELKDYYYTQIQHSSQNLLKMNTQLSKLSLIQNLALRSIFYVKLGTIDTDKIRFTLEIDEQLHIEKTEEIPLVRAVGIILDNALEALRVLEEGALQVALIENQGSRLIVVQNTCAKDLPPLYKLEEQGFSTKGNNRGLGLTNLREITTNAGFMVETEVLNSRFSQKIIF</sequence>
<proteinExistence type="predicted"/>
<accession>A0A4P5PA31</accession>
<dbReference type="GO" id="GO:0042802">
    <property type="term" value="F:identical protein binding"/>
    <property type="evidence" value="ECO:0007669"/>
    <property type="project" value="TreeGrafter"/>
</dbReference>
<comment type="caution">
    <text evidence="2">The sequence shown here is derived from an EMBL/GenBank/DDBJ whole genome shotgun (WGS) entry which is preliminary data.</text>
</comment>
<dbReference type="Gene3D" id="3.30.565.10">
    <property type="entry name" value="Histidine kinase-like ATPase, C-terminal domain"/>
    <property type="match status" value="1"/>
</dbReference>